<dbReference type="Proteomes" id="UP000195570">
    <property type="component" value="Unassembled WGS sequence"/>
</dbReference>
<dbReference type="RefSeq" id="XP_067076455.1">
    <property type="nucleotide sequence ID" value="XM_067220354.1"/>
</dbReference>
<dbReference type="InterPro" id="IPR027417">
    <property type="entry name" value="P-loop_NTPase"/>
</dbReference>
<evidence type="ECO:0000313" key="2">
    <source>
        <dbReference type="EMBL" id="SCU64748.1"/>
    </source>
</evidence>
<feature type="region of interest" description="Disordered" evidence="1">
    <location>
        <begin position="1"/>
        <end position="99"/>
    </location>
</feature>
<dbReference type="EMBL" id="CZPT02000137">
    <property type="protein sequence ID" value="SCU64748.1"/>
    <property type="molecule type" value="Genomic_DNA"/>
</dbReference>
<evidence type="ECO:0000256" key="1">
    <source>
        <dbReference type="SAM" id="MobiDB-lite"/>
    </source>
</evidence>
<dbReference type="VEuPathDB" id="TriTrypDB:TEOVI_000736300"/>
<accession>A0A1G4HZM4</accession>
<feature type="compositionally biased region" description="Polar residues" evidence="1">
    <location>
        <begin position="39"/>
        <end position="60"/>
    </location>
</feature>
<dbReference type="PANTHER" id="PTHR35615:SF7">
    <property type="entry name" value="PRESENT IN THE OUTER MITOCHONDRIAL MEMBRANE PROTEOME 22"/>
    <property type="match status" value="1"/>
</dbReference>
<feature type="compositionally biased region" description="Basic and acidic residues" evidence="1">
    <location>
        <begin position="26"/>
        <end position="36"/>
    </location>
</feature>
<organism evidence="2 3">
    <name type="scientific">Trypanosoma equiperdum</name>
    <dbReference type="NCBI Taxonomy" id="5694"/>
    <lineage>
        <taxon>Eukaryota</taxon>
        <taxon>Discoba</taxon>
        <taxon>Euglenozoa</taxon>
        <taxon>Kinetoplastea</taxon>
        <taxon>Metakinetoplastina</taxon>
        <taxon>Trypanosomatida</taxon>
        <taxon>Trypanosomatidae</taxon>
        <taxon>Trypanosoma</taxon>
    </lineage>
</organism>
<evidence type="ECO:0000313" key="3">
    <source>
        <dbReference type="Proteomes" id="UP000195570"/>
    </source>
</evidence>
<dbReference type="GeneID" id="92381297"/>
<proteinExistence type="predicted"/>
<dbReference type="PANTHER" id="PTHR35615">
    <property type="entry name" value="PRESENT IN THE OUTER MITOCHONDRIAL MEMBRANE PROTEOME 22-RELATED"/>
    <property type="match status" value="1"/>
</dbReference>
<dbReference type="SUPFAM" id="SSF52540">
    <property type="entry name" value="P-loop containing nucleoside triphosphate hydrolases"/>
    <property type="match status" value="1"/>
</dbReference>
<gene>
    <name evidence="2" type="ORF">TEOVI_000736300</name>
</gene>
<comment type="caution">
    <text evidence="2">The sequence shown here is derived from an EMBL/GenBank/DDBJ whole genome shotgun (WGS) entry which is preliminary data.</text>
</comment>
<reference evidence="2" key="1">
    <citation type="submission" date="2016-09" db="EMBL/GenBank/DDBJ databases">
        <authorList>
            <person name="Hebert L."/>
            <person name="Moumen B."/>
        </authorList>
    </citation>
    <scope>NUCLEOTIDE SEQUENCE [LARGE SCALE GENOMIC DNA]</scope>
    <source>
        <strain evidence="2">OVI</strain>
    </source>
</reference>
<keyword evidence="3" id="KW-1185">Reference proteome</keyword>
<name>A0A1G4HZM4_TRYEQ</name>
<protein>
    <submittedName>
        <fullName evidence="2">Uncharacterized protein</fullName>
    </submittedName>
</protein>
<feature type="compositionally biased region" description="Polar residues" evidence="1">
    <location>
        <begin position="14"/>
        <end position="23"/>
    </location>
</feature>
<sequence length="764" mass="80634">MSTVQAAAAAPTGSILQCRSSAPKSKMGENEEKRGGASEGTTHTQNLVTVDTAQTSQPSATRPPAPTSGLGQVIPISPPNGQLGSRNTVPPQRQGLFQGQGVMGNMQEPAAGGGAYWGTMGGYTYGVAPTGSASNAFYPSARNGGCVFPPLQGRMAGYPPAVPPPPSLFQGQFPSGGRGIVATGCGARSVCGYALDGFARGGRVRQHTTGTSAHEGAVCESVHGPALGDVSNPLPYSVYGEGHAFPSLPGRLAGHLPQRRNSFQQQGSFHSQRELGDLHASAAGESIYGGCGYALSFRCFVPGTSDTGVCGSAVHDSSYGNRNGISQMGSIYGNGVGRVPSPLRTSLCPVIATIKDHVPLQRSGLRGGNVVAVGAAKCGGEGRSADELKPVLASPGRSLASQSECSPAGDDSSAQTLVLENYNIHSLVILDKDEGPSDKVVVTVKDPRTVVFRRSDGGEEEHVNDECLERSEASAYVNSVLLNDLRLNWIAGRTSALLVGAGRNCGDTSVTFAGDFLQRCLESVEGAKEKCKYFDVTITLGMMESSDRILDLLDTEKKGYERVQLASNPVYGPCLLGMKTKKATSSKECMEVFNSAMQLVDNPKHLIVGFFVLKQLKKTANGGDVYLSSLCIGLAKEEVSRFAALKEKDTSEPHRLFRYAIGGGSVTVSTLILSQCDTGASDSLDVERRMREVKNTPPRIGSVLRCVESAKKEINRQQEKMKDMDSTGKEPTARLVSRMESIVRDAEEMLANPITTAPKGYLIV</sequence>
<dbReference type="AlphaFoldDB" id="A0A1G4HZM4"/>
<feature type="compositionally biased region" description="Polar residues" evidence="1">
    <location>
        <begin position="79"/>
        <end position="97"/>
    </location>
</feature>